<feature type="transmembrane region" description="Helical" evidence="7">
    <location>
        <begin position="131"/>
        <end position="153"/>
    </location>
</feature>
<gene>
    <name evidence="8" type="ORF">SOIL9_52960</name>
</gene>
<keyword evidence="4 7" id="KW-0812">Transmembrane</keyword>
<keyword evidence="5 7" id="KW-1133">Transmembrane helix</keyword>
<accession>A0A6P2CTE2</accession>
<dbReference type="RefSeq" id="WP_162667289.1">
    <property type="nucleotide sequence ID" value="NZ_LR593886.1"/>
</dbReference>
<feature type="transmembrane region" description="Helical" evidence="7">
    <location>
        <begin position="173"/>
        <end position="192"/>
    </location>
</feature>
<feature type="transmembrane region" description="Helical" evidence="7">
    <location>
        <begin position="42"/>
        <end position="61"/>
    </location>
</feature>
<sequence>MAAAAVLLFLVMDPLGNIPFFLAALKHVDPARQSRVILRELVIAYLVMVGFLFTGQYVLAAMRISEPALSISGGVILFLIAIKMVFPTPSHSLHEDVDGEPFIVPLAIPYVAGPSVLAVELLLMSREPNRWLEWLGAVTVAWFGVAVIVFLGARLRSYLGQKGLTALERLMGMVLVAIAVQMFLTGIERFVAQMQPAPAALRSTPADANPPTGVACRCIVVVARSGSSAS</sequence>
<evidence type="ECO:0000313" key="9">
    <source>
        <dbReference type="Proteomes" id="UP000464178"/>
    </source>
</evidence>
<keyword evidence="9" id="KW-1185">Reference proteome</keyword>
<dbReference type="PANTHER" id="PTHR33508:SF10">
    <property type="entry name" value="UPF0056 INNER MEMBRANE PROTEIN YHGN"/>
    <property type="match status" value="1"/>
</dbReference>
<feature type="transmembrane region" description="Helical" evidence="7">
    <location>
        <begin position="68"/>
        <end position="86"/>
    </location>
</feature>
<organism evidence="8 9">
    <name type="scientific">Gemmata massiliana</name>
    <dbReference type="NCBI Taxonomy" id="1210884"/>
    <lineage>
        <taxon>Bacteria</taxon>
        <taxon>Pseudomonadati</taxon>
        <taxon>Planctomycetota</taxon>
        <taxon>Planctomycetia</taxon>
        <taxon>Gemmatales</taxon>
        <taxon>Gemmataceae</taxon>
        <taxon>Gemmata</taxon>
    </lineage>
</organism>
<evidence type="ECO:0000256" key="1">
    <source>
        <dbReference type="ARBA" id="ARBA00004651"/>
    </source>
</evidence>
<reference evidence="8 9" key="1">
    <citation type="submission" date="2019-05" db="EMBL/GenBank/DDBJ databases">
        <authorList>
            <consortium name="Science for Life Laboratories"/>
        </authorList>
    </citation>
    <scope>NUCLEOTIDE SEQUENCE [LARGE SCALE GENOMIC DNA]</scope>
    <source>
        <strain evidence="8">Soil9</strain>
    </source>
</reference>
<dbReference type="EMBL" id="LR593886">
    <property type="protein sequence ID" value="VTR92418.1"/>
    <property type="molecule type" value="Genomic_DNA"/>
</dbReference>
<dbReference type="PANTHER" id="PTHR33508">
    <property type="entry name" value="UPF0056 MEMBRANE PROTEIN YHCE"/>
    <property type="match status" value="1"/>
</dbReference>
<protein>
    <recommendedName>
        <fullName evidence="7">UPF0056 membrane protein</fullName>
    </recommendedName>
</protein>
<evidence type="ECO:0000313" key="8">
    <source>
        <dbReference type="EMBL" id="VTR92418.1"/>
    </source>
</evidence>
<dbReference type="Proteomes" id="UP000464178">
    <property type="component" value="Chromosome"/>
</dbReference>
<evidence type="ECO:0000256" key="3">
    <source>
        <dbReference type="ARBA" id="ARBA00022475"/>
    </source>
</evidence>
<evidence type="ECO:0000256" key="7">
    <source>
        <dbReference type="RuleBase" id="RU362048"/>
    </source>
</evidence>
<evidence type="ECO:0000256" key="4">
    <source>
        <dbReference type="ARBA" id="ARBA00022692"/>
    </source>
</evidence>
<comment type="similarity">
    <text evidence="2 7">Belongs to the UPF0056 (MarC) family.</text>
</comment>
<keyword evidence="6 7" id="KW-0472">Membrane</keyword>
<dbReference type="InterPro" id="IPR002771">
    <property type="entry name" value="Multi_antbiot-R_MarC"/>
</dbReference>
<comment type="caution">
    <text evidence="7">Lacks conserved residue(s) required for the propagation of feature annotation.</text>
</comment>
<proteinExistence type="inferred from homology"/>
<dbReference type="GO" id="GO:0005886">
    <property type="term" value="C:plasma membrane"/>
    <property type="evidence" value="ECO:0007669"/>
    <property type="project" value="UniProtKB-SubCell"/>
</dbReference>
<dbReference type="AlphaFoldDB" id="A0A6P2CTE2"/>
<name>A0A6P2CTE2_9BACT</name>
<dbReference type="KEGG" id="gms:SOIL9_52960"/>
<evidence type="ECO:0000256" key="2">
    <source>
        <dbReference type="ARBA" id="ARBA00009784"/>
    </source>
</evidence>
<evidence type="ECO:0000256" key="6">
    <source>
        <dbReference type="ARBA" id="ARBA00023136"/>
    </source>
</evidence>
<dbReference type="Pfam" id="PF01914">
    <property type="entry name" value="MarC"/>
    <property type="match status" value="1"/>
</dbReference>
<feature type="transmembrane region" description="Helical" evidence="7">
    <location>
        <begin position="106"/>
        <end position="124"/>
    </location>
</feature>
<comment type="subcellular location">
    <subcellularLocation>
        <location evidence="1 7">Cell membrane</location>
        <topology evidence="1 7">Multi-pass membrane protein</topology>
    </subcellularLocation>
</comment>
<keyword evidence="3" id="KW-1003">Cell membrane</keyword>
<evidence type="ECO:0000256" key="5">
    <source>
        <dbReference type="ARBA" id="ARBA00022989"/>
    </source>
</evidence>